<evidence type="ECO:0000256" key="3">
    <source>
        <dbReference type="ARBA" id="ARBA00023097"/>
    </source>
</evidence>
<dbReference type="OrthoDB" id="9761688at2"/>
<protein>
    <submittedName>
        <fullName evidence="7">Aldehyde dehydrogenase family protein</fullName>
    </submittedName>
</protein>
<feature type="active site" evidence="4">
    <location>
        <position position="257"/>
    </location>
</feature>
<dbReference type="Gene3D" id="3.40.605.10">
    <property type="entry name" value="Aldehyde Dehydrogenase, Chain A, domain 1"/>
    <property type="match status" value="1"/>
</dbReference>
<dbReference type="AlphaFoldDB" id="A0A6I4TWX1"/>
<keyword evidence="8" id="KW-1185">Reference proteome</keyword>
<comment type="caution">
    <text evidence="7">The sequence shown here is derived from an EMBL/GenBank/DDBJ whole genome shotgun (WGS) entry which is preliminary data.</text>
</comment>
<dbReference type="GO" id="GO:0016620">
    <property type="term" value="F:oxidoreductase activity, acting on the aldehyde or oxo group of donors, NAD or NADP as acceptor"/>
    <property type="evidence" value="ECO:0007669"/>
    <property type="project" value="InterPro"/>
</dbReference>
<dbReference type="InterPro" id="IPR029510">
    <property type="entry name" value="Ald_DH_CS_GLU"/>
</dbReference>
<dbReference type="SUPFAM" id="SSF53720">
    <property type="entry name" value="ALDH-like"/>
    <property type="match status" value="1"/>
</dbReference>
<dbReference type="PANTHER" id="PTHR42804">
    <property type="entry name" value="ALDEHYDE DEHYDROGENASE"/>
    <property type="match status" value="1"/>
</dbReference>
<evidence type="ECO:0000256" key="1">
    <source>
        <dbReference type="ARBA" id="ARBA00009986"/>
    </source>
</evidence>
<organism evidence="7 8">
    <name type="scientific">Croceibacterium xixiisoli</name>
    <dbReference type="NCBI Taxonomy" id="1476466"/>
    <lineage>
        <taxon>Bacteria</taxon>
        <taxon>Pseudomonadati</taxon>
        <taxon>Pseudomonadota</taxon>
        <taxon>Alphaproteobacteria</taxon>
        <taxon>Sphingomonadales</taxon>
        <taxon>Erythrobacteraceae</taxon>
        <taxon>Croceibacterium</taxon>
    </lineage>
</organism>
<reference evidence="7 8" key="1">
    <citation type="submission" date="2019-12" db="EMBL/GenBank/DDBJ databases">
        <title>Genomic-based taxomic classification of the family Erythrobacteraceae.</title>
        <authorList>
            <person name="Xu L."/>
        </authorList>
    </citation>
    <scope>NUCLEOTIDE SEQUENCE [LARGE SCALE GENOMIC DNA]</scope>
    <source>
        <strain evidence="7 8">S36</strain>
    </source>
</reference>
<dbReference type="Pfam" id="PF00171">
    <property type="entry name" value="Aldedh"/>
    <property type="match status" value="1"/>
</dbReference>
<dbReference type="InterPro" id="IPR016162">
    <property type="entry name" value="Ald_DH_N"/>
</dbReference>
<sequence>MTPQGVNIQHPDKLFIGGEWVAANSGRQIELTNPNSEEVIGRVAEADATDMDRAVAAARDAFDNGAWPNTPPAERGAALMKMIDILEARVPELAAAWTAQVGGLASFAPMMHGGAIAGLRGIATMGESFAWTEQKKGMVVDTAIIAREPVGVVVGIAPWNAPFGIMANKVFYSLIAGCTIIMKPSPETPLEAYIIAEAAEAAGLPAGTVNLVAGEREASNHLIHSNDIDKVSFTGSSAAGMHIASVCGGKMTRCSLELGGKSAAIIRDDFPIEAAAGILGNTITVMSGQVCAMLSRAIVTKDRHDELAQAIAGVMKGIKIGNSEDPETQLGPLAMKRQLERVEMYIEEGKKSGAELVTGGQRPAHMNKGYFIEPTLFANVDNTSRIAQEEIFGPVLCLIPAEDEEDAIRIANESNFGLNGSVMTTDPQAAYDISRRIRTGVMGQNGMRMEFGMPFGGYKQSGIGREGGEEGLWAYLETKTILLDGAPARL</sequence>
<comment type="similarity">
    <text evidence="1 5">Belongs to the aldehyde dehydrogenase family.</text>
</comment>
<gene>
    <name evidence="7" type="ORF">GRI97_15435</name>
</gene>
<dbReference type="PROSITE" id="PS00687">
    <property type="entry name" value="ALDEHYDE_DEHYDR_GLU"/>
    <property type="match status" value="1"/>
</dbReference>
<evidence type="ECO:0000259" key="6">
    <source>
        <dbReference type="Pfam" id="PF00171"/>
    </source>
</evidence>
<dbReference type="InterPro" id="IPR016161">
    <property type="entry name" value="Ald_DH/histidinol_DH"/>
</dbReference>
<dbReference type="InterPro" id="IPR016163">
    <property type="entry name" value="Ald_DH_C"/>
</dbReference>
<dbReference type="InterPro" id="IPR015590">
    <property type="entry name" value="Aldehyde_DH_dom"/>
</dbReference>
<evidence type="ECO:0000313" key="8">
    <source>
        <dbReference type="Proteomes" id="UP000469430"/>
    </source>
</evidence>
<evidence type="ECO:0000256" key="5">
    <source>
        <dbReference type="RuleBase" id="RU003345"/>
    </source>
</evidence>
<evidence type="ECO:0000313" key="7">
    <source>
        <dbReference type="EMBL" id="MXP00383.1"/>
    </source>
</evidence>
<keyword evidence="2 5" id="KW-0560">Oxidoreductase</keyword>
<proteinExistence type="inferred from homology"/>
<dbReference type="PANTHER" id="PTHR42804:SF1">
    <property type="entry name" value="ALDEHYDE DEHYDROGENASE-RELATED"/>
    <property type="match status" value="1"/>
</dbReference>
<dbReference type="FunFam" id="3.40.605.10:FF:000007">
    <property type="entry name" value="NAD/NADP-dependent betaine aldehyde dehydrogenase"/>
    <property type="match status" value="1"/>
</dbReference>
<feature type="domain" description="Aldehyde dehydrogenase" evidence="6">
    <location>
        <begin position="20"/>
        <end position="481"/>
    </location>
</feature>
<dbReference type="FunFam" id="3.40.605.10:FF:000026">
    <property type="entry name" value="Aldehyde dehydrogenase, putative"/>
    <property type="match status" value="1"/>
</dbReference>
<name>A0A6I4TWX1_9SPHN</name>
<evidence type="ECO:0000256" key="2">
    <source>
        <dbReference type="ARBA" id="ARBA00023002"/>
    </source>
</evidence>
<keyword evidence="3" id="KW-0558">Oxidation</keyword>
<accession>A0A6I4TWX1</accession>
<dbReference type="CDD" id="cd07139">
    <property type="entry name" value="ALDH_AldA-Rv0768"/>
    <property type="match status" value="1"/>
</dbReference>
<dbReference type="Proteomes" id="UP000469430">
    <property type="component" value="Unassembled WGS sequence"/>
</dbReference>
<dbReference type="Gene3D" id="3.40.309.10">
    <property type="entry name" value="Aldehyde Dehydrogenase, Chain A, domain 2"/>
    <property type="match status" value="1"/>
</dbReference>
<evidence type="ECO:0000256" key="4">
    <source>
        <dbReference type="PROSITE-ProRule" id="PRU10007"/>
    </source>
</evidence>
<dbReference type="EMBL" id="WTYJ01000003">
    <property type="protein sequence ID" value="MXP00383.1"/>
    <property type="molecule type" value="Genomic_DNA"/>
</dbReference>
<dbReference type="RefSeq" id="WP_161392091.1">
    <property type="nucleotide sequence ID" value="NZ_JBHSCP010000002.1"/>
</dbReference>